<evidence type="ECO:0000256" key="1">
    <source>
        <dbReference type="SAM" id="MobiDB-lite"/>
    </source>
</evidence>
<feature type="region of interest" description="Disordered" evidence="1">
    <location>
        <begin position="1"/>
        <end position="38"/>
    </location>
</feature>
<feature type="compositionally biased region" description="Polar residues" evidence="1">
    <location>
        <begin position="146"/>
        <end position="158"/>
    </location>
</feature>
<feature type="region of interest" description="Disordered" evidence="1">
    <location>
        <begin position="275"/>
        <end position="313"/>
    </location>
</feature>
<comment type="caution">
    <text evidence="2">The sequence shown here is derived from an EMBL/GenBank/DDBJ whole genome shotgun (WGS) entry which is preliminary data.</text>
</comment>
<reference evidence="2" key="2">
    <citation type="journal article" date="2014" name="PLoS Genet.">
        <title>Signature gene expression reveals novel clues to the molecular mechanisms of dimorphic transition in Penicillium marneffei.</title>
        <authorList>
            <person name="Yang E."/>
            <person name="Wang G."/>
            <person name="Cai J."/>
            <person name="Woo P.C."/>
            <person name="Lau S.K."/>
            <person name="Yuen K.-Y."/>
            <person name="Chow W.-N."/>
            <person name="Lin X."/>
        </authorList>
    </citation>
    <scope>NUCLEOTIDE SEQUENCE</scope>
    <source>
        <strain evidence="2">PM1</strain>
    </source>
</reference>
<protein>
    <recommendedName>
        <fullName evidence="3">Basic proline-rich protein</fullName>
    </recommendedName>
</protein>
<feature type="region of interest" description="Disordered" evidence="1">
    <location>
        <begin position="222"/>
        <end position="258"/>
    </location>
</feature>
<feature type="region of interest" description="Disordered" evidence="1">
    <location>
        <begin position="142"/>
        <end position="205"/>
    </location>
</feature>
<dbReference type="eggNOG" id="ENOG502S9W4">
    <property type="taxonomic scope" value="Eukaryota"/>
</dbReference>
<evidence type="ECO:0008006" key="3">
    <source>
        <dbReference type="Google" id="ProtNLM"/>
    </source>
</evidence>
<proteinExistence type="predicted"/>
<organism evidence="2">
    <name type="scientific">Talaromyces marneffei PM1</name>
    <dbReference type="NCBI Taxonomy" id="1077442"/>
    <lineage>
        <taxon>Eukaryota</taxon>
        <taxon>Fungi</taxon>
        <taxon>Dikarya</taxon>
        <taxon>Ascomycota</taxon>
        <taxon>Pezizomycotina</taxon>
        <taxon>Eurotiomycetes</taxon>
        <taxon>Eurotiomycetidae</taxon>
        <taxon>Eurotiales</taxon>
        <taxon>Trichocomaceae</taxon>
        <taxon>Talaromyces</taxon>
        <taxon>Talaromyces sect. Talaromyces</taxon>
    </lineage>
</organism>
<feature type="compositionally biased region" description="Low complexity" evidence="1">
    <location>
        <begin position="222"/>
        <end position="244"/>
    </location>
</feature>
<dbReference type="AlphaFoldDB" id="A0A093V8K3"/>
<evidence type="ECO:0000313" key="2">
    <source>
        <dbReference type="EMBL" id="KFX48887.1"/>
    </source>
</evidence>
<gene>
    <name evidence="2" type="ORF">GQ26_0112520</name>
</gene>
<feature type="region of interest" description="Disordered" evidence="1">
    <location>
        <begin position="50"/>
        <end position="116"/>
    </location>
</feature>
<feature type="compositionally biased region" description="Low complexity" evidence="1">
    <location>
        <begin position="167"/>
        <end position="204"/>
    </location>
</feature>
<sequence length="328" mass="35298">MAESFVTPEKIQLPPSPTRSPLPAGITHSIKANSPSEDLLSVPPLFAAPLPPVRNRSPLSRTHARSRSLASSFPTQMTRAHSSPGLDSRGRYVYSPSVARPPSPLEQSIRRHSPLRAADDMRTLSLSSLNISETISEHAELELPQATPSPSTESQPTYSPFPPSPHTSISRPGRRPSSSSSSLHSNLSSITINSTSSPGSVHSSPLMMATKFNESYPGLSISSASSMPSTPTSLRSRSPSISSLETIPDIPDAEADAEAEALELEEMARLKLAAEATDADSLPRRSTAENSPSGNARGYGSRNDKRKRWSVCGAERRQDLDLETIWED</sequence>
<name>A0A093V8K3_TALMA</name>
<dbReference type="HOGENOM" id="CLU_046290_2_1_1"/>
<dbReference type="EMBL" id="JPOX01000011">
    <property type="protein sequence ID" value="KFX48887.1"/>
    <property type="molecule type" value="Genomic_DNA"/>
</dbReference>
<reference key="1">
    <citation type="journal article" date="2014" name="PLoS Genet.">
        <title>Signature Gene Expression Reveals Novel Clues to the Molecular Mechanisms of Dimorphic Transition in Penicillium marneffei.</title>
        <authorList>
            <person name="Yang E."/>
            <person name="Wang G."/>
            <person name="Cai J."/>
            <person name="Woo P.C."/>
            <person name="Lau S.K."/>
            <person name="Yuen K.-Y."/>
            <person name="Chow W.-N."/>
            <person name="Lin X."/>
        </authorList>
    </citation>
    <scope>NUCLEOTIDE SEQUENCE [LARGE SCALE GENOMIC DNA]</scope>
    <source>
        <strain>PM1</strain>
    </source>
</reference>
<feature type="compositionally biased region" description="Polar residues" evidence="1">
    <location>
        <begin position="68"/>
        <end position="81"/>
    </location>
</feature>
<accession>A0A093V8K3</accession>